<name>A0A6C0M2X2_9ZZZZ</name>
<sequence>MAIINKCDPGEDSLYTTTVIRHKVCLPFSEIHNFKDLPAHLMRRVSAQVSGRCIAEGFVKPGSCIIRSHTVGVFMGGNVSFNLEIECMVCCPKEGTVLQCIAKTVTQAGIRAHACMDPSPVVVYISRDSDSDTVQSRTMNSVKPGDCIAIRIIGKRFELNDKHVSIIGECVSI</sequence>
<organism evidence="1">
    <name type="scientific">viral metagenome</name>
    <dbReference type="NCBI Taxonomy" id="1070528"/>
    <lineage>
        <taxon>unclassified sequences</taxon>
        <taxon>metagenomes</taxon>
        <taxon>organismal metagenomes</taxon>
    </lineage>
</organism>
<dbReference type="AlphaFoldDB" id="A0A6C0M2X2"/>
<proteinExistence type="predicted"/>
<evidence type="ECO:0000313" key="1">
    <source>
        <dbReference type="EMBL" id="QHU36668.1"/>
    </source>
</evidence>
<reference evidence="1" key="1">
    <citation type="journal article" date="2020" name="Nature">
        <title>Giant virus diversity and host interactions through global metagenomics.</title>
        <authorList>
            <person name="Schulz F."/>
            <person name="Roux S."/>
            <person name="Paez-Espino D."/>
            <person name="Jungbluth S."/>
            <person name="Walsh D.A."/>
            <person name="Denef V.J."/>
            <person name="McMahon K.D."/>
            <person name="Konstantinidis K.T."/>
            <person name="Eloe-Fadrosh E.A."/>
            <person name="Kyrpides N.C."/>
            <person name="Woyke T."/>
        </authorList>
    </citation>
    <scope>NUCLEOTIDE SEQUENCE</scope>
    <source>
        <strain evidence="1">GVMAG-S-1035124-57</strain>
    </source>
</reference>
<protein>
    <recommendedName>
        <fullName evidence="2">S1 motif domain-containing protein</fullName>
    </recommendedName>
</protein>
<dbReference type="EMBL" id="MN740631">
    <property type="protein sequence ID" value="QHU36668.1"/>
    <property type="molecule type" value="Genomic_DNA"/>
</dbReference>
<evidence type="ECO:0008006" key="2">
    <source>
        <dbReference type="Google" id="ProtNLM"/>
    </source>
</evidence>
<accession>A0A6C0M2X2</accession>